<dbReference type="AlphaFoldDB" id="A0A0F9D0G6"/>
<feature type="region of interest" description="Disordered" evidence="1">
    <location>
        <begin position="1"/>
        <end position="21"/>
    </location>
</feature>
<evidence type="ECO:0000313" key="2">
    <source>
        <dbReference type="EMBL" id="KKL05588.1"/>
    </source>
</evidence>
<proteinExistence type="predicted"/>
<reference evidence="2" key="1">
    <citation type="journal article" date="2015" name="Nature">
        <title>Complex archaea that bridge the gap between prokaryotes and eukaryotes.</title>
        <authorList>
            <person name="Spang A."/>
            <person name="Saw J.H."/>
            <person name="Jorgensen S.L."/>
            <person name="Zaremba-Niedzwiedzka K."/>
            <person name="Martijn J."/>
            <person name="Lind A.E."/>
            <person name="van Eijk R."/>
            <person name="Schleper C."/>
            <person name="Guy L."/>
            <person name="Ettema T.J."/>
        </authorList>
    </citation>
    <scope>NUCLEOTIDE SEQUENCE</scope>
</reference>
<accession>A0A0F9D0G6</accession>
<sequence length="62" mass="7360">MADMVPDEMPDGFEHDDDDGQKSCIRLKMGRLKYLWRWAGMFRAVTETGQLERGRHWMDDID</sequence>
<protein>
    <submittedName>
        <fullName evidence="2">Uncharacterized protein</fullName>
    </submittedName>
</protein>
<dbReference type="EMBL" id="LAZR01044050">
    <property type="protein sequence ID" value="KKL05588.1"/>
    <property type="molecule type" value="Genomic_DNA"/>
</dbReference>
<feature type="compositionally biased region" description="Acidic residues" evidence="1">
    <location>
        <begin position="1"/>
        <end position="19"/>
    </location>
</feature>
<evidence type="ECO:0000256" key="1">
    <source>
        <dbReference type="SAM" id="MobiDB-lite"/>
    </source>
</evidence>
<gene>
    <name evidence="2" type="ORF">LCGC14_2604500</name>
</gene>
<name>A0A0F9D0G6_9ZZZZ</name>
<comment type="caution">
    <text evidence="2">The sequence shown here is derived from an EMBL/GenBank/DDBJ whole genome shotgun (WGS) entry which is preliminary data.</text>
</comment>
<organism evidence="2">
    <name type="scientific">marine sediment metagenome</name>
    <dbReference type="NCBI Taxonomy" id="412755"/>
    <lineage>
        <taxon>unclassified sequences</taxon>
        <taxon>metagenomes</taxon>
        <taxon>ecological metagenomes</taxon>
    </lineage>
</organism>